<name>A0A9Q5HTS9_SANBA</name>
<dbReference type="Proteomes" id="UP000757232">
    <property type="component" value="Unassembled WGS sequence"/>
</dbReference>
<sequence length="123" mass="14074">MSAVTLLWKCKIPGNANMKKACESLLTQLAREHGMDTAIVRKEPHNTTRVGRQYVNTERHITGYIINNKAQTGYAVHIYVDNKDRVLLDQKDKPNTEMWELKHKQDKGFVLIGEDGTETVHDI</sequence>
<accession>A0A9Q5HTS9</accession>
<comment type="caution">
    <text evidence="1">The sequence shown here is derived from an EMBL/GenBank/DDBJ whole genome shotgun (WGS) entry which is preliminary data.</text>
</comment>
<dbReference type="OrthoDB" id="2827839at2759"/>
<organism evidence="1 2">
    <name type="scientific">Sanghuangporus baumii</name>
    <name type="common">Phellinus baumii</name>
    <dbReference type="NCBI Taxonomy" id="108892"/>
    <lineage>
        <taxon>Eukaryota</taxon>
        <taxon>Fungi</taxon>
        <taxon>Dikarya</taxon>
        <taxon>Basidiomycota</taxon>
        <taxon>Agaricomycotina</taxon>
        <taxon>Agaricomycetes</taxon>
        <taxon>Hymenochaetales</taxon>
        <taxon>Hymenochaetaceae</taxon>
        <taxon>Sanghuangporus</taxon>
    </lineage>
</organism>
<evidence type="ECO:0000313" key="2">
    <source>
        <dbReference type="Proteomes" id="UP000757232"/>
    </source>
</evidence>
<protein>
    <submittedName>
        <fullName evidence="1">Uncharacterized protein</fullName>
    </submittedName>
</protein>
<dbReference type="EMBL" id="LNZH02000207">
    <property type="protein sequence ID" value="OCB85806.1"/>
    <property type="molecule type" value="Genomic_DNA"/>
</dbReference>
<proteinExistence type="predicted"/>
<reference evidence="1" key="1">
    <citation type="submission" date="2016-06" db="EMBL/GenBank/DDBJ databases">
        <title>Draft Genome sequence of the fungus Inonotus baumii.</title>
        <authorList>
            <person name="Zhu H."/>
            <person name="Lin W."/>
        </authorList>
    </citation>
    <scope>NUCLEOTIDE SEQUENCE</scope>
    <source>
        <strain evidence="1">821</strain>
    </source>
</reference>
<dbReference type="AlphaFoldDB" id="A0A9Q5HTS9"/>
<gene>
    <name evidence="1" type="ORF">A7U60_g7158</name>
</gene>
<keyword evidence="2" id="KW-1185">Reference proteome</keyword>
<evidence type="ECO:0000313" key="1">
    <source>
        <dbReference type="EMBL" id="OCB85806.1"/>
    </source>
</evidence>